<protein>
    <submittedName>
        <fullName evidence="1">DEAD box helicase</fullName>
    </submittedName>
</protein>
<name>A0ACD1GEY7_9EURO</name>
<proteinExistence type="predicted"/>
<sequence length="1104" mass="124063">MKHKKQKRGLFLYTSKLPEPAEVHPEKKDHACPEIRNYLFSSKPENPEPWLNRPELPSSAEIMGIAEEDADDENFVDLAPNNIFGPWESEHAYLKAHYELLREDAVAPLRDAVAHVRGHPDMMENKVASIYEKVYIIGVTCSPKGLGFRIQFSTHRAGKNIAWEYSKRLITGSLVALSPADDVFRTQCVVAVVASRALESVKMKPPQIDIFFAKPEDVEFDPQKEWLMVEAKDGYFESVRHTMTALQKIDQESFPLSDHICRLDPQVEPPEYVKSSPRVDLQAIIEECEEDSRIDLLAGWPSVPIGDRDATQWEALHNMLTKRLSIVQGPPGTGKTYVSVLALKILLSNMKPNDPPIILASQTNHALDQLLRLVSLFEEKYIRLGTRSSDAGLKLRTLFAIRANEMAVVSGGAGTAASLDYRRLTKEIADLLEPFGAERTGAPLSSEFFVQYGVLTEAQLNSLKKGAEDWISSDKEGIIDPLVAWLGEEAVPFQVEYAEDNFGFAEDEIDLEYEQLKELEAEQGLEDDAFEYLKGRFLYILDSMCGRSHSFPSGLPSNHNKFADLWKVKPEARGHIYDSMRQVLKEKITKRLRELASKYQKNCRWIQAGRWELDHAILRGAKVIGMTATGLSKYRGLVSSLKPRIVLIEEAAEAIEAPIAAACFDSLQHLILVGDHQQLRGNCTVQDLEGDPFYLDISMFERLVNNNMGYVTLRWQRRMPPEVRQLLEPIYGTLEDHRSVLQRPKVVGMGDRRSYFFTHNWPETRDSFASKFNDTEAQMIVGFFVYLIQNGVPVHEITILTFYNGQRKHLLNLMKRHPYLQGLYLKVVTVDSYQGEENQIVILSMVRSGGDNIGFLSIENRVCVALSRARCGFYIFGNASFAAVHSDLWSRVVSIMKPQRVGVELPLTCVKHKERTFMKSPSEWDYINGGCYEKCGEKLDCGHLCSLKCHSFPHSRVVCDSVCNKRWECGHKCRSLCSSQHSCSCTSCQVDLEASYAAATAAAAAAAELNVPVEPKADPRPEGIRAYQAYASGGVKEHDAILFERARASKVPSAPDTDLCTAMEDLMVMDDEQGGGGGKDQAGEKRVKATARRMSVSLLDLYDE</sequence>
<keyword evidence="2" id="KW-1185">Reference proteome</keyword>
<evidence type="ECO:0000313" key="2">
    <source>
        <dbReference type="Proteomes" id="UP000249057"/>
    </source>
</evidence>
<organism evidence="1 2">
    <name type="scientific">Aspergillus brunneoviolaceus CBS 621.78</name>
    <dbReference type="NCBI Taxonomy" id="1450534"/>
    <lineage>
        <taxon>Eukaryota</taxon>
        <taxon>Fungi</taxon>
        <taxon>Dikarya</taxon>
        <taxon>Ascomycota</taxon>
        <taxon>Pezizomycotina</taxon>
        <taxon>Eurotiomycetes</taxon>
        <taxon>Eurotiomycetidae</taxon>
        <taxon>Eurotiales</taxon>
        <taxon>Aspergillaceae</taxon>
        <taxon>Aspergillus</taxon>
        <taxon>Aspergillus subgen. Circumdati</taxon>
    </lineage>
</organism>
<dbReference type="EMBL" id="KZ825327">
    <property type="protein sequence ID" value="RAH47859.1"/>
    <property type="molecule type" value="Genomic_DNA"/>
</dbReference>
<gene>
    <name evidence="1" type="ORF">BO95DRAFT_512770</name>
</gene>
<keyword evidence="1" id="KW-0547">Nucleotide-binding</keyword>
<dbReference type="Proteomes" id="UP000249057">
    <property type="component" value="Unassembled WGS sequence"/>
</dbReference>
<keyword evidence="1" id="KW-0347">Helicase</keyword>
<keyword evidence="1" id="KW-0067">ATP-binding</keyword>
<keyword evidence="1" id="KW-0378">Hydrolase</keyword>
<accession>A0ACD1GEY7</accession>
<reference evidence="1" key="1">
    <citation type="submission" date="2018-02" db="EMBL/GenBank/DDBJ databases">
        <title>The genomes of Aspergillus section Nigri reveals drivers in fungal speciation.</title>
        <authorList>
            <consortium name="DOE Joint Genome Institute"/>
            <person name="Vesth T.C."/>
            <person name="Nybo J."/>
            <person name="Theobald S."/>
            <person name="Brandl J."/>
            <person name="Frisvad J.C."/>
            <person name="Nielsen K.F."/>
            <person name="Lyhne E.K."/>
            <person name="Kogle M.E."/>
            <person name="Kuo A."/>
            <person name="Riley R."/>
            <person name="Clum A."/>
            <person name="Nolan M."/>
            <person name="Lipzen A."/>
            <person name="Salamov A."/>
            <person name="Henrissat B."/>
            <person name="Wiebenga A."/>
            <person name="De vries R.P."/>
            <person name="Grigoriev I.V."/>
            <person name="Mortensen U.H."/>
            <person name="Andersen M.R."/>
            <person name="Baker S.E."/>
        </authorList>
    </citation>
    <scope>NUCLEOTIDE SEQUENCE</scope>
    <source>
        <strain evidence="1">CBS 621.78</strain>
    </source>
</reference>
<evidence type="ECO:0000313" key="1">
    <source>
        <dbReference type="EMBL" id="RAH47859.1"/>
    </source>
</evidence>